<protein>
    <submittedName>
        <fullName evidence="1">Uncharacterized protein</fullName>
    </submittedName>
</protein>
<gene>
    <name evidence="1" type="ORF">AKG39_15795</name>
</gene>
<accession>A0A0L6TYW8</accession>
<dbReference type="STRING" id="52689.AKG39_15795"/>
<proteinExistence type="predicted"/>
<dbReference type="Proteomes" id="UP000036873">
    <property type="component" value="Unassembled WGS sequence"/>
</dbReference>
<name>A0A0L6TYW8_9FIRM</name>
<comment type="caution">
    <text evidence="1">The sequence shown here is derived from an EMBL/GenBank/DDBJ whole genome shotgun (WGS) entry which is preliminary data.</text>
</comment>
<dbReference type="RefSeq" id="WP_050741370.1">
    <property type="nucleotide sequence ID" value="NZ_LGYO01000044.1"/>
</dbReference>
<reference evidence="2" key="1">
    <citation type="submission" date="2015-07" db="EMBL/GenBank/DDBJ databases">
        <title>Draft genome sequence of Acetobacterium bakii DSM 8293, a potential psychrophilic chemical producer through syngas fermentation.</title>
        <authorList>
            <person name="Song Y."/>
            <person name="Hwang S."/>
            <person name="Cho B.-K."/>
        </authorList>
    </citation>
    <scope>NUCLEOTIDE SEQUENCE [LARGE SCALE GENOMIC DNA]</scope>
    <source>
        <strain evidence="2">DSM 8239</strain>
    </source>
</reference>
<evidence type="ECO:0000313" key="1">
    <source>
        <dbReference type="EMBL" id="KNZ40765.1"/>
    </source>
</evidence>
<dbReference type="OrthoDB" id="9792148at2"/>
<evidence type="ECO:0000313" key="2">
    <source>
        <dbReference type="Proteomes" id="UP000036873"/>
    </source>
</evidence>
<dbReference type="AlphaFoldDB" id="A0A0L6TYW8"/>
<dbReference type="EMBL" id="LGYO01000044">
    <property type="protein sequence ID" value="KNZ40765.1"/>
    <property type="molecule type" value="Genomic_DNA"/>
</dbReference>
<keyword evidence="2" id="KW-1185">Reference proteome</keyword>
<sequence length="281" mass="32636">MKLNLYVIADYLTEFSFKSQFVDPVLEGSLKGILLFNPGMDLKTDQLYLSYASDLPKTLNADAHYSIICIGTPPESYLKNNVNLLYLNTETSLISLFNAIETIFQKFTQWDETLQSIFYQKISIKALCEASLIVFENPISVYTSDLRLICYAEKEKPDHLMLFETSDTEKHMSIDDINALKIDSEFIETIKSYEPTIFSKDAFGYRILLNNLRIQDIYVARICISETDRPIKNSDFLLIQTLSFYSELCLRDHDNQQYNTHPQDFDHLLFDLLSNKEIVRF</sequence>
<organism evidence="1 2">
    <name type="scientific">Acetobacterium bakii</name>
    <dbReference type="NCBI Taxonomy" id="52689"/>
    <lineage>
        <taxon>Bacteria</taxon>
        <taxon>Bacillati</taxon>
        <taxon>Bacillota</taxon>
        <taxon>Clostridia</taxon>
        <taxon>Eubacteriales</taxon>
        <taxon>Eubacteriaceae</taxon>
        <taxon>Acetobacterium</taxon>
    </lineage>
</organism>